<dbReference type="GO" id="GO:0004252">
    <property type="term" value="F:serine-type endopeptidase activity"/>
    <property type="evidence" value="ECO:0007669"/>
    <property type="project" value="InterPro"/>
</dbReference>
<comment type="similarity">
    <text evidence="1 5">Belongs to the peptidase S8 family.</text>
</comment>
<evidence type="ECO:0000256" key="1">
    <source>
        <dbReference type="ARBA" id="ARBA00011073"/>
    </source>
</evidence>
<evidence type="ECO:0000256" key="5">
    <source>
        <dbReference type="PROSITE-ProRule" id="PRU01240"/>
    </source>
</evidence>
<proteinExistence type="inferred from homology"/>
<dbReference type="Pfam" id="PF00082">
    <property type="entry name" value="Peptidase_S8"/>
    <property type="match status" value="1"/>
</dbReference>
<keyword evidence="8" id="KW-1185">Reference proteome</keyword>
<evidence type="ECO:0000259" key="7">
    <source>
        <dbReference type="Pfam" id="PF00082"/>
    </source>
</evidence>
<dbReference type="PROSITE" id="PS51892">
    <property type="entry name" value="SUBTILASE"/>
    <property type="match status" value="1"/>
</dbReference>
<dbReference type="AlphaFoldDB" id="A0A8B7XMH2"/>
<dbReference type="InterPro" id="IPR015500">
    <property type="entry name" value="Peptidase_S8_subtilisin-rel"/>
</dbReference>
<feature type="domain" description="Peptidase S8/S53" evidence="7">
    <location>
        <begin position="181"/>
        <end position="405"/>
    </location>
</feature>
<keyword evidence="2" id="KW-0645">Protease</keyword>
<dbReference type="InterPro" id="IPR000209">
    <property type="entry name" value="Peptidase_S8/S53_dom"/>
</dbReference>
<dbReference type="InterPro" id="IPR036852">
    <property type="entry name" value="Peptidase_S8/S53_dom_sf"/>
</dbReference>
<feature type="signal peptide" evidence="6">
    <location>
        <begin position="1"/>
        <end position="17"/>
    </location>
</feature>
<dbReference type="GeneID" id="110974574"/>
<dbReference type="OMA" id="RMAYDVM"/>
<dbReference type="GO" id="GO:0005615">
    <property type="term" value="C:extracellular space"/>
    <property type="evidence" value="ECO:0007669"/>
    <property type="project" value="TreeGrafter"/>
</dbReference>
<reference evidence="9" key="1">
    <citation type="submission" date="2025-08" db="UniProtKB">
        <authorList>
            <consortium name="RefSeq"/>
        </authorList>
    </citation>
    <scope>IDENTIFICATION</scope>
</reference>
<comment type="caution">
    <text evidence="5">Lacks conserved residue(s) required for the propagation of feature annotation.</text>
</comment>
<evidence type="ECO:0000256" key="4">
    <source>
        <dbReference type="ARBA" id="ARBA00022825"/>
    </source>
</evidence>
<protein>
    <submittedName>
        <fullName evidence="9">Uncharacterized protein LOC110974574</fullName>
    </submittedName>
</protein>
<dbReference type="PRINTS" id="PR00723">
    <property type="entry name" value="SUBTILISIN"/>
</dbReference>
<keyword evidence="4" id="KW-0720">Serine protease</keyword>
<feature type="chain" id="PRO_5034544261" evidence="6">
    <location>
        <begin position="18"/>
        <end position="430"/>
    </location>
</feature>
<dbReference type="KEGG" id="aplc:110974574"/>
<gene>
    <name evidence="9" type="primary">LOC110974574</name>
</gene>
<dbReference type="PANTHER" id="PTHR43806">
    <property type="entry name" value="PEPTIDASE S8"/>
    <property type="match status" value="1"/>
</dbReference>
<evidence type="ECO:0000256" key="6">
    <source>
        <dbReference type="SAM" id="SignalP"/>
    </source>
</evidence>
<name>A0A8B7XMH2_ACAPL</name>
<keyword evidence="6" id="KW-0732">Signal</keyword>
<dbReference type="PANTHER" id="PTHR43806:SF11">
    <property type="entry name" value="CEREVISIN-RELATED"/>
    <property type="match status" value="1"/>
</dbReference>
<dbReference type="InterPro" id="IPR050131">
    <property type="entry name" value="Peptidase_S8_subtilisin-like"/>
</dbReference>
<accession>A0A8B7XMH2</accession>
<dbReference type="OrthoDB" id="10339289at2759"/>
<evidence type="ECO:0000256" key="3">
    <source>
        <dbReference type="ARBA" id="ARBA00022801"/>
    </source>
</evidence>
<evidence type="ECO:0000256" key="2">
    <source>
        <dbReference type="ARBA" id="ARBA00022670"/>
    </source>
</evidence>
<dbReference type="RefSeq" id="XP_022082008.1">
    <property type="nucleotide sequence ID" value="XM_022226316.1"/>
</dbReference>
<dbReference type="SUPFAM" id="SSF52743">
    <property type="entry name" value="Subtilisin-like"/>
    <property type="match status" value="1"/>
</dbReference>
<evidence type="ECO:0000313" key="9">
    <source>
        <dbReference type="RefSeq" id="XP_022082008.1"/>
    </source>
</evidence>
<keyword evidence="3" id="KW-0378">Hydrolase</keyword>
<sequence>MYIRSLVVLTFCFAVFGNHLAPLYEVVKPIPNRYLIKVKNTGRNALSYLVDDLLAENERSAQPYPGFGHIDIIDEMDGDYLKILLVELDYKSLNTVRRHPAVEFVEEEDGRAISSEDDFDFGQFDSLGIDTEEKRSQSKRLTEDDFPYNEKGFNGLDRINQRDNELDKNISFSGNGFGVNIYLLSTGVLQTHDDFDCRVRMAYDVMGKTGEDCAGTGTSIAGIAIGKSVGVARAAMVHSVRVHDCNSTETSARHVAGMQWVANNRAKPCVVLLTASINNGGKTIDAAAEALVDAGCVVVAKSAPLRDSHSEKRACSFSPGRSRRVITVSGTYRNNRKADWAGDGICVDIFAPGSTLMTTFPTNDGYYELANGPNFSAAFVAGVAAIHLGNKVDAANVKTRILNDATPCVVGNDLKGAPNRMLYVDPGPYY</sequence>
<dbReference type="Proteomes" id="UP000694845">
    <property type="component" value="Unplaced"/>
</dbReference>
<organism evidence="8 9">
    <name type="scientific">Acanthaster planci</name>
    <name type="common">Crown-of-thorns starfish</name>
    <dbReference type="NCBI Taxonomy" id="133434"/>
    <lineage>
        <taxon>Eukaryota</taxon>
        <taxon>Metazoa</taxon>
        <taxon>Echinodermata</taxon>
        <taxon>Eleutherozoa</taxon>
        <taxon>Asterozoa</taxon>
        <taxon>Asteroidea</taxon>
        <taxon>Valvatacea</taxon>
        <taxon>Valvatida</taxon>
        <taxon>Acanthasteridae</taxon>
        <taxon>Acanthaster</taxon>
    </lineage>
</organism>
<dbReference type="GO" id="GO:0006508">
    <property type="term" value="P:proteolysis"/>
    <property type="evidence" value="ECO:0007669"/>
    <property type="project" value="UniProtKB-KW"/>
</dbReference>
<dbReference type="Gene3D" id="3.40.50.200">
    <property type="entry name" value="Peptidase S8/S53 domain"/>
    <property type="match status" value="1"/>
</dbReference>
<evidence type="ECO:0000313" key="8">
    <source>
        <dbReference type="Proteomes" id="UP000694845"/>
    </source>
</evidence>